<keyword evidence="4 7" id="KW-1133">Transmembrane helix</keyword>
<evidence type="ECO:0000256" key="5">
    <source>
        <dbReference type="ARBA" id="ARBA00023128"/>
    </source>
</evidence>
<evidence type="ECO:0000256" key="3">
    <source>
        <dbReference type="ARBA" id="ARBA00022792"/>
    </source>
</evidence>
<reference evidence="9 10" key="1">
    <citation type="journal article" date="2019" name="Nat. Plants">
        <title>Stout camphor tree genome fills gaps in understanding of flowering plant genome evolution.</title>
        <authorList>
            <person name="Chaw S.M."/>
            <person name="Liu Y.C."/>
            <person name="Wu Y.W."/>
            <person name="Wang H.Y."/>
            <person name="Lin C.I."/>
            <person name="Wu C.S."/>
            <person name="Ke H.M."/>
            <person name="Chang L.Y."/>
            <person name="Hsu C.Y."/>
            <person name="Yang H.T."/>
            <person name="Sudianto E."/>
            <person name="Hsu M.H."/>
            <person name="Wu K.P."/>
            <person name="Wang L.N."/>
            <person name="Leebens-Mack J.H."/>
            <person name="Tsai I.J."/>
        </authorList>
    </citation>
    <scope>NUCLEOTIDE SEQUENCE [LARGE SCALE GENOMIC DNA]</scope>
    <source>
        <strain evidence="10">cv. Chaw 1501</strain>
        <tissue evidence="9">Young leaves</tissue>
    </source>
</reference>
<dbReference type="PANTHER" id="PTHR14009:SF1">
    <property type="entry name" value="MITOCHONDRIAL PROTON_CALCIUM EXCHANGER PROTEIN"/>
    <property type="match status" value="1"/>
</dbReference>
<dbReference type="Pfam" id="PF07766">
    <property type="entry name" value="LETM1_RBD"/>
    <property type="match status" value="1"/>
</dbReference>
<comment type="subcellular location">
    <subcellularLocation>
        <location evidence="1">Mitochondrion inner membrane</location>
        <topology evidence="1">Single-pass membrane protein</topology>
    </subcellularLocation>
</comment>
<dbReference type="PANTHER" id="PTHR14009">
    <property type="entry name" value="LEUCINE ZIPPER-EF-HAND CONTAINING TRANSMEMBRANE PROTEIN"/>
    <property type="match status" value="1"/>
</dbReference>
<comment type="caution">
    <text evidence="9">The sequence shown here is derived from an EMBL/GenBank/DDBJ whole genome shotgun (WGS) entry which is preliminary data.</text>
</comment>
<feature type="transmembrane region" description="Helical" evidence="7">
    <location>
        <begin position="43"/>
        <end position="73"/>
    </location>
</feature>
<dbReference type="InterPro" id="IPR044202">
    <property type="entry name" value="LETM1/MDM38-like"/>
</dbReference>
<keyword evidence="6 7" id="KW-0472">Membrane</keyword>
<dbReference type="EMBL" id="QPKB01000001">
    <property type="protein sequence ID" value="RWR73477.1"/>
    <property type="molecule type" value="Genomic_DNA"/>
</dbReference>
<evidence type="ECO:0000256" key="2">
    <source>
        <dbReference type="ARBA" id="ARBA00022692"/>
    </source>
</evidence>
<keyword evidence="3" id="KW-0999">Mitochondrion inner membrane</keyword>
<dbReference type="GO" id="GO:0030003">
    <property type="term" value="P:intracellular monoatomic cation homeostasis"/>
    <property type="evidence" value="ECO:0007669"/>
    <property type="project" value="TreeGrafter"/>
</dbReference>
<evidence type="ECO:0000256" key="4">
    <source>
        <dbReference type="ARBA" id="ARBA00022989"/>
    </source>
</evidence>
<evidence type="ECO:0000259" key="8">
    <source>
        <dbReference type="Pfam" id="PF07766"/>
    </source>
</evidence>
<evidence type="ECO:0000256" key="6">
    <source>
        <dbReference type="ARBA" id="ARBA00023136"/>
    </source>
</evidence>
<evidence type="ECO:0000313" key="9">
    <source>
        <dbReference type="EMBL" id="RWR73477.1"/>
    </source>
</evidence>
<name>A0A443N4M8_9MAGN</name>
<dbReference type="GO" id="GO:0005743">
    <property type="term" value="C:mitochondrial inner membrane"/>
    <property type="evidence" value="ECO:0007669"/>
    <property type="project" value="UniProtKB-SubCell"/>
</dbReference>
<dbReference type="AlphaFoldDB" id="A0A443N4M8"/>
<proteinExistence type="predicted"/>
<keyword evidence="2 7" id="KW-0812">Transmembrane</keyword>
<dbReference type="InterPro" id="IPR033122">
    <property type="entry name" value="LETM1-like_RBD"/>
</dbReference>
<evidence type="ECO:0000313" key="10">
    <source>
        <dbReference type="Proteomes" id="UP000283530"/>
    </source>
</evidence>
<dbReference type="Proteomes" id="UP000283530">
    <property type="component" value="Unassembled WGS sequence"/>
</dbReference>
<sequence length="119" mass="13269">MMKDLWMGTRLLFIDISAALCILQKRISGHKLTKREMKKLKRVLNDIISVVPVAILMLIPVSAIGHAAILAAIKKYLPSLIPSPYSSERLDVIKQLKRTKKMDIQSSSNLKVSSSVLAE</sequence>
<evidence type="ECO:0000256" key="7">
    <source>
        <dbReference type="SAM" id="Phobius"/>
    </source>
</evidence>
<keyword evidence="10" id="KW-1185">Reference proteome</keyword>
<protein>
    <recommendedName>
        <fullName evidence="8">Letm1 RBD domain-containing protein</fullName>
    </recommendedName>
</protein>
<dbReference type="OrthoDB" id="275278at2759"/>
<dbReference type="GO" id="GO:0043022">
    <property type="term" value="F:ribosome binding"/>
    <property type="evidence" value="ECO:0007669"/>
    <property type="project" value="InterPro"/>
</dbReference>
<organism evidence="9 10">
    <name type="scientific">Cinnamomum micranthum f. kanehirae</name>
    <dbReference type="NCBI Taxonomy" id="337451"/>
    <lineage>
        <taxon>Eukaryota</taxon>
        <taxon>Viridiplantae</taxon>
        <taxon>Streptophyta</taxon>
        <taxon>Embryophyta</taxon>
        <taxon>Tracheophyta</taxon>
        <taxon>Spermatophyta</taxon>
        <taxon>Magnoliopsida</taxon>
        <taxon>Magnoliidae</taxon>
        <taxon>Laurales</taxon>
        <taxon>Lauraceae</taxon>
        <taxon>Cinnamomum</taxon>
    </lineage>
</organism>
<gene>
    <name evidence="9" type="ORF">CKAN_00175900</name>
</gene>
<feature type="domain" description="Letm1 RBD" evidence="8">
    <location>
        <begin position="32"/>
        <end position="109"/>
    </location>
</feature>
<dbReference type="STRING" id="337451.A0A443N4M8"/>
<keyword evidence="5" id="KW-0496">Mitochondrion</keyword>
<accession>A0A443N4M8</accession>
<evidence type="ECO:0000256" key="1">
    <source>
        <dbReference type="ARBA" id="ARBA00004434"/>
    </source>
</evidence>